<reference evidence="1" key="1">
    <citation type="submission" date="2014-11" db="EMBL/GenBank/DDBJ databases">
        <authorList>
            <person name="Amaro Gonzalez C."/>
        </authorList>
    </citation>
    <scope>NUCLEOTIDE SEQUENCE</scope>
</reference>
<sequence length="30" mass="3515">MLLAEVSLYVVEIRFTLIQNEFVFFAFSTS</sequence>
<organism evidence="1">
    <name type="scientific">Anguilla anguilla</name>
    <name type="common">European freshwater eel</name>
    <name type="synonym">Muraena anguilla</name>
    <dbReference type="NCBI Taxonomy" id="7936"/>
    <lineage>
        <taxon>Eukaryota</taxon>
        <taxon>Metazoa</taxon>
        <taxon>Chordata</taxon>
        <taxon>Craniata</taxon>
        <taxon>Vertebrata</taxon>
        <taxon>Euteleostomi</taxon>
        <taxon>Actinopterygii</taxon>
        <taxon>Neopterygii</taxon>
        <taxon>Teleostei</taxon>
        <taxon>Anguilliformes</taxon>
        <taxon>Anguillidae</taxon>
        <taxon>Anguilla</taxon>
    </lineage>
</organism>
<proteinExistence type="predicted"/>
<evidence type="ECO:0000313" key="1">
    <source>
        <dbReference type="EMBL" id="JAH40906.1"/>
    </source>
</evidence>
<dbReference type="EMBL" id="GBXM01067671">
    <property type="protein sequence ID" value="JAH40906.1"/>
    <property type="molecule type" value="Transcribed_RNA"/>
</dbReference>
<name>A0A0E9SHY2_ANGAN</name>
<accession>A0A0E9SHY2</accession>
<dbReference type="AlphaFoldDB" id="A0A0E9SHY2"/>
<reference evidence="1" key="2">
    <citation type="journal article" date="2015" name="Fish Shellfish Immunol.">
        <title>Early steps in the European eel (Anguilla anguilla)-Vibrio vulnificus interaction in the gills: Role of the RtxA13 toxin.</title>
        <authorList>
            <person name="Callol A."/>
            <person name="Pajuelo D."/>
            <person name="Ebbesson L."/>
            <person name="Teles M."/>
            <person name="MacKenzie S."/>
            <person name="Amaro C."/>
        </authorList>
    </citation>
    <scope>NUCLEOTIDE SEQUENCE</scope>
</reference>
<protein>
    <submittedName>
        <fullName evidence="1">Uncharacterized protein</fullName>
    </submittedName>
</protein>